<comment type="caution">
    <text evidence="4">The sequence shown here is derived from an EMBL/GenBank/DDBJ whole genome shotgun (WGS) entry which is preliminary data.</text>
</comment>
<dbReference type="InterPro" id="IPR000160">
    <property type="entry name" value="GGDEF_dom"/>
</dbReference>
<keyword evidence="2" id="KW-0051">Antiviral defense</keyword>
<dbReference type="Pfam" id="PF22335">
    <property type="entry name" value="Cas10-Cmr2_palm2"/>
    <property type="match status" value="1"/>
</dbReference>
<proteinExistence type="predicted"/>
<evidence type="ECO:0000256" key="2">
    <source>
        <dbReference type="ARBA" id="ARBA00023118"/>
    </source>
</evidence>
<dbReference type="InterPro" id="IPR054767">
    <property type="entry name" value="Cas10-Cmr2_palm2"/>
</dbReference>
<keyword evidence="5" id="KW-1185">Reference proteome</keyword>
<accession>A0AA40ISP8</accession>
<feature type="domain" description="GGDEF" evidence="3">
    <location>
        <begin position="282"/>
        <end position="428"/>
    </location>
</feature>
<dbReference type="InterPro" id="IPR043128">
    <property type="entry name" value="Rev_trsase/Diguanyl_cyclase"/>
</dbReference>
<keyword evidence="1" id="KW-0547">Nucleotide-binding</keyword>
<dbReference type="GO" id="GO:0051607">
    <property type="term" value="P:defense response to virus"/>
    <property type="evidence" value="ECO:0007669"/>
    <property type="project" value="UniProtKB-KW"/>
</dbReference>
<dbReference type="AlphaFoldDB" id="A0AA40ISP8"/>
<name>A0AA40ISP8_CLONO</name>
<dbReference type="EMBL" id="JENW01000128">
    <property type="protein sequence ID" value="KEI13756.1"/>
    <property type="molecule type" value="Genomic_DNA"/>
</dbReference>
<sequence>MEKRTYIGVTIGPIFKTIQLAKRTGELWGSSYIFSFIMKKIIEKILKNLKNNIEDRFIVPYVGEGASDEIFEKYLKAGIFHDRFIFQSRKNEFQLVNSIIEDVKNMVAQKVYEDINNYHEKIKKVICKQENDNNKFIQKLNEIFIDNNIKSNIKKYIKEYFQIYSVEVEIDEESIKNNNINIIFEVSKYLDAVELNQKFINIEKENYLAYFLKNEIMKNSFLARDAFEQSNTKDTKISGKYYKNYPSLANIAMRDLGIKIDDSRNEGELRNSYKGERKKVHNYVAIVQADGDSIGKVIEDLKQSSNDKSQSFKEFSKKLYHYAIGSVEIIEKYGGFTIYAGGDDLLFIAPVINRTSENDCKSIFELIDLLSEEFEDKLGKDIETNNEKKPTLSFGMSVIHYKYPLYEALKDTEELLSCDAKKYKYFNEYKDKTIEKDAIAFKVIKHSGQYYKLTLNKKLKSYKKFEEFLRKEITILNGKENKIEGLINNLRTISNKLWVQENILNCIGCNFNMLENYFNNNFNEDYHEKDEVKESINHIRDLIFEIYSEVKLEVKDKYDIEELNKIFKEKKVKEKIYTYLKFLRFLGEDEKDNGSVN</sequence>
<evidence type="ECO:0000259" key="3">
    <source>
        <dbReference type="PROSITE" id="PS50887"/>
    </source>
</evidence>
<dbReference type="RefSeq" id="WP_039221064.1">
    <property type="nucleotide sequence ID" value="NZ_JENW01000128.1"/>
</dbReference>
<evidence type="ECO:0000313" key="4">
    <source>
        <dbReference type="EMBL" id="KEI13756.1"/>
    </source>
</evidence>
<dbReference type="Proteomes" id="UP000027770">
    <property type="component" value="Unassembled WGS sequence"/>
</dbReference>
<organism evidence="4 5">
    <name type="scientific">Clostridium novyi B str. ATCC 27606</name>
    <dbReference type="NCBI Taxonomy" id="1443123"/>
    <lineage>
        <taxon>Bacteria</taxon>
        <taxon>Bacillati</taxon>
        <taxon>Bacillota</taxon>
        <taxon>Clostridia</taxon>
        <taxon>Eubacteriales</taxon>
        <taxon>Clostridiaceae</taxon>
        <taxon>Clostridium</taxon>
    </lineage>
</organism>
<protein>
    <recommendedName>
        <fullName evidence="3">GGDEF domain-containing protein</fullName>
    </recommendedName>
</protein>
<reference evidence="4 5" key="1">
    <citation type="submission" date="2014-02" db="EMBL/GenBank/DDBJ databases">
        <title>Plasmidome dynamics in the species complex Clostridium novyi sensu lato converts strains of independent lineages into distinctly different pathogens.</title>
        <authorList>
            <person name="Skarin H."/>
            <person name="Segerman B."/>
        </authorList>
    </citation>
    <scope>NUCLEOTIDE SEQUENCE [LARGE SCALE GENOMIC DNA]</scope>
    <source>
        <strain evidence="4 5">ATCC 27606</strain>
    </source>
</reference>
<dbReference type="Pfam" id="PF12469">
    <property type="entry name" value="Cmr2_N"/>
    <property type="match status" value="1"/>
</dbReference>
<dbReference type="InterPro" id="IPR024615">
    <property type="entry name" value="CRISPR-assoc_Cmr2_N"/>
</dbReference>
<dbReference type="PROSITE" id="PS50887">
    <property type="entry name" value="GGDEF"/>
    <property type="match status" value="1"/>
</dbReference>
<dbReference type="Gene3D" id="3.30.70.2220">
    <property type="entry name" value="CRISPR-Cas system, Cmr2 subunit, D1 domain, cysteine cluster"/>
    <property type="match status" value="1"/>
</dbReference>
<dbReference type="InterPro" id="IPR038242">
    <property type="entry name" value="Cmr2_N"/>
</dbReference>
<evidence type="ECO:0000313" key="5">
    <source>
        <dbReference type="Proteomes" id="UP000027770"/>
    </source>
</evidence>
<evidence type="ECO:0000256" key="1">
    <source>
        <dbReference type="ARBA" id="ARBA00022741"/>
    </source>
</evidence>
<dbReference type="GO" id="GO:0000166">
    <property type="term" value="F:nucleotide binding"/>
    <property type="evidence" value="ECO:0007669"/>
    <property type="project" value="UniProtKB-KW"/>
</dbReference>
<gene>
    <name evidence="4" type="ORF">Z959_02355</name>
</gene>
<dbReference type="Gene3D" id="3.30.70.270">
    <property type="match status" value="1"/>
</dbReference>